<dbReference type="Proteomes" id="UP000283734">
    <property type="component" value="Unassembled WGS sequence"/>
</dbReference>
<sequence>MPSQASSWQDSLKAFLHPRVVTMFFYGFSAGIPLLLIFSSLSLWLREAGVDRSTVTYFSWAALAYSFKFLWAPLIDRLPVPGLTQWLGRRRAWLLIAQLTVALSIFGISLVDPTQPGALNLMAFAVVMLGFTAATQDIVIDAYRIESAGAEMQALMSSSYIAGYRIGMLTSGAGSLVLASVLGSTSEAYSYAAWQTTYGVMALTMLVGAVTTLIIREPANPRPSPYQYSSGQYLKFLSIFVAGILAFVATYVLTRGISANAREALELVLNNGALAGLAVESLRLAVAIGVVFVVIRLLGLTPLYEKQLVHESYVEPVLDFFQRYGSRLALLLLVFVGFYRVSDIVLGVISNVFFEDIGFTKTEIAAVVKTFGLFMTIAGGFLGGLLAMRHGVIKVLYLGAVLTVATNLLFLWLAYAGHDIRILYAVISADNLTAGLASAAFVAFLSQLTNVSFTAVQYAIFSSLMTLLPKTIGGYSGSMVDNLGYPGFFILASLMGVPVLGLIYLIQRHPTFRN</sequence>
<dbReference type="OrthoDB" id="9787815at2"/>
<evidence type="ECO:0000313" key="7">
    <source>
        <dbReference type="EMBL" id="RJG16769.1"/>
    </source>
</evidence>
<proteinExistence type="predicted"/>
<dbReference type="RefSeq" id="WP_022986257.1">
    <property type="nucleotide sequence ID" value="NZ_QYYA01000004.1"/>
</dbReference>
<accession>A0A418XVJ9</accession>
<keyword evidence="8" id="KW-1185">Reference proteome</keyword>
<feature type="transmembrane region" description="Helical" evidence="6">
    <location>
        <begin position="328"/>
        <end position="354"/>
    </location>
</feature>
<feature type="transmembrane region" description="Helical" evidence="6">
    <location>
        <begin position="161"/>
        <end position="182"/>
    </location>
</feature>
<protein>
    <submittedName>
        <fullName evidence="7">MFS transporter</fullName>
    </submittedName>
</protein>
<evidence type="ECO:0000256" key="5">
    <source>
        <dbReference type="ARBA" id="ARBA00023136"/>
    </source>
</evidence>
<keyword evidence="5 6" id="KW-0472">Membrane</keyword>
<keyword evidence="4 6" id="KW-1133">Transmembrane helix</keyword>
<comment type="caution">
    <text evidence="7">The sequence shown here is derived from an EMBL/GenBank/DDBJ whole genome shotgun (WGS) entry which is preliminary data.</text>
</comment>
<keyword evidence="2" id="KW-0813">Transport</keyword>
<dbReference type="Gene3D" id="1.20.1250.20">
    <property type="entry name" value="MFS general substrate transporter like domains"/>
    <property type="match status" value="2"/>
</dbReference>
<feature type="transmembrane region" description="Helical" evidence="6">
    <location>
        <begin position="92"/>
        <end position="111"/>
    </location>
</feature>
<dbReference type="InterPro" id="IPR011701">
    <property type="entry name" value="MFS"/>
</dbReference>
<evidence type="ECO:0000256" key="4">
    <source>
        <dbReference type="ARBA" id="ARBA00022989"/>
    </source>
</evidence>
<dbReference type="SUPFAM" id="SSF103473">
    <property type="entry name" value="MFS general substrate transporter"/>
    <property type="match status" value="1"/>
</dbReference>
<evidence type="ECO:0000256" key="1">
    <source>
        <dbReference type="ARBA" id="ARBA00004141"/>
    </source>
</evidence>
<feature type="transmembrane region" description="Helical" evidence="6">
    <location>
        <begin position="366"/>
        <end position="388"/>
    </location>
</feature>
<dbReference type="AlphaFoldDB" id="A0A418XVJ9"/>
<gene>
    <name evidence="7" type="ORF">D4A39_13190</name>
</gene>
<dbReference type="Pfam" id="PF07690">
    <property type="entry name" value="MFS_1"/>
    <property type="match status" value="1"/>
</dbReference>
<dbReference type="GO" id="GO:0022857">
    <property type="term" value="F:transmembrane transporter activity"/>
    <property type="evidence" value="ECO:0007669"/>
    <property type="project" value="InterPro"/>
</dbReference>
<evidence type="ECO:0000256" key="3">
    <source>
        <dbReference type="ARBA" id="ARBA00022692"/>
    </source>
</evidence>
<feature type="transmembrane region" description="Helical" evidence="6">
    <location>
        <begin position="20"/>
        <end position="45"/>
    </location>
</feature>
<feature type="transmembrane region" description="Helical" evidence="6">
    <location>
        <begin position="273"/>
        <end position="298"/>
    </location>
</feature>
<dbReference type="PANTHER" id="PTHR12778:SF10">
    <property type="entry name" value="MAJOR FACILITATOR SUPERFAMILY DOMAIN-CONTAINING PROTEIN 3"/>
    <property type="match status" value="1"/>
</dbReference>
<evidence type="ECO:0000313" key="8">
    <source>
        <dbReference type="Proteomes" id="UP000283734"/>
    </source>
</evidence>
<evidence type="ECO:0000256" key="2">
    <source>
        <dbReference type="ARBA" id="ARBA00022448"/>
    </source>
</evidence>
<reference evidence="7 8" key="1">
    <citation type="submission" date="2018-09" db="EMBL/GenBank/DDBJ databases">
        <title>Alcanivorax profundi sp. nov., isolated from 1000 m-depth seawater of the Mariana Trench.</title>
        <authorList>
            <person name="Liu J."/>
        </authorList>
    </citation>
    <scope>NUCLEOTIDE SEQUENCE [LARGE SCALE GENOMIC DNA]</scope>
    <source>
        <strain evidence="7 8">MTEO17</strain>
    </source>
</reference>
<keyword evidence="3 6" id="KW-0812">Transmembrane</keyword>
<dbReference type="NCBIfam" id="TIGR00901">
    <property type="entry name" value="2A0125"/>
    <property type="match status" value="1"/>
</dbReference>
<feature type="transmembrane region" description="Helical" evidence="6">
    <location>
        <begin position="194"/>
        <end position="215"/>
    </location>
</feature>
<feature type="transmembrane region" description="Helical" evidence="6">
    <location>
        <begin position="422"/>
        <end position="444"/>
    </location>
</feature>
<feature type="transmembrane region" description="Helical" evidence="6">
    <location>
        <begin position="451"/>
        <end position="468"/>
    </location>
</feature>
<feature type="transmembrane region" description="Helical" evidence="6">
    <location>
        <begin position="117"/>
        <end position="140"/>
    </location>
</feature>
<feature type="transmembrane region" description="Helical" evidence="6">
    <location>
        <begin position="395"/>
        <end position="416"/>
    </location>
</feature>
<dbReference type="GO" id="GO:0016020">
    <property type="term" value="C:membrane"/>
    <property type="evidence" value="ECO:0007669"/>
    <property type="project" value="UniProtKB-SubCell"/>
</dbReference>
<organism evidence="7 8">
    <name type="scientific">Alcanivorax profundi</name>
    <dbReference type="NCBI Taxonomy" id="2338368"/>
    <lineage>
        <taxon>Bacteria</taxon>
        <taxon>Pseudomonadati</taxon>
        <taxon>Pseudomonadota</taxon>
        <taxon>Gammaproteobacteria</taxon>
        <taxon>Oceanospirillales</taxon>
        <taxon>Alcanivoracaceae</taxon>
        <taxon>Alcanivorax</taxon>
    </lineage>
</organism>
<evidence type="ECO:0000256" key="6">
    <source>
        <dbReference type="SAM" id="Phobius"/>
    </source>
</evidence>
<dbReference type="PANTHER" id="PTHR12778">
    <property type="entry name" value="SOLUTE CARRIER FAMILY 33 ACETYL-COA TRANSPORTER -RELATED"/>
    <property type="match status" value="1"/>
</dbReference>
<dbReference type="InterPro" id="IPR004752">
    <property type="entry name" value="AmpG_permease/AT-1"/>
</dbReference>
<dbReference type="EMBL" id="QYYA01000004">
    <property type="protein sequence ID" value="RJG16769.1"/>
    <property type="molecule type" value="Genomic_DNA"/>
</dbReference>
<dbReference type="InterPro" id="IPR036259">
    <property type="entry name" value="MFS_trans_sf"/>
</dbReference>
<feature type="transmembrane region" description="Helical" evidence="6">
    <location>
        <begin position="236"/>
        <end position="253"/>
    </location>
</feature>
<comment type="subcellular location">
    <subcellularLocation>
        <location evidence="1">Membrane</location>
        <topology evidence="1">Multi-pass membrane protein</topology>
    </subcellularLocation>
</comment>
<feature type="transmembrane region" description="Helical" evidence="6">
    <location>
        <begin position="488"/>
        <end position="506"/>
    </location>
</feature>
<name>A0A418XVJ9_9GAMM</name>